<dbReference type="Proteomes" id="UP000718281">
    <property type="component" value="Unassembled WGS sequence"/>
</dbReference>
<comment type="subcellular location">
    <subcellularLocation>
        <location evidence="1 8">Cell membrane</location>
        <topology evidence="1 8">Multi-pass membrane protein</topology>
    </subcellularLocation>
</comment>
<dbReference type="Proteomes" id="UP000886632">
    <property type="component" value="Unassembled WGS sequence"/>
</dbReference>
<sequence length="240" mass="25088">MTWLVLGIALIAAFSAFTQIITGFGFALVGLPLLALVTDPVTAVVSMTVLSTALTLGASIQQRRDIEWRPAGSVTATALLGMPVGLLALRLVDARWLSVLIGIVLLAFTFALVRGIRLQGRAVTPTAGFVSGALLMSTGMNGPPLVVAFQNKEMSPPQFRATLQAVLTIQGFFGLVGFAAVGLFSPPVWSVVAYGAPAMLVGWWVGHLVSRRMDAALFRRLVLVTLAASAATSIATGLLG</sequence>
<evidence type="ECO:0000313" key="13">
    <source>
        <dbReference type="Proteomes" id="UP000726105"/>
    </source>
</evidence>
<name>A0A934X683_9MICO</name>
<evidence type="ECO:0000256" key="8">
    <source>
        <dbReference type="RuleBase" id="RU363041"/>
    </source>
</evidence>
<comment type="similarity">
    <text evidence="2 8">Belongs to the 4-toluene sulfonate uptake permease (TSUP) (TC 2.A.102) family.</text>
</comment>
<keyword evidence="6 8" id="KW-1133">Transmembrane helix</keyword>
<organism evidence="9 12">
    <name type="scientific">Candidatus Phosphoribacter hodrii</name>
    <dbReference type="NCBI Taxonomy" id="2953743"/>
    <lineage>
        <taxon>Bacteria</taxon>
        <taxon>Bacillati</taxon>
        <taxon>Actinomycetota</taxon>
        <taxon>Actinomycetes</taxon>
        <taxon>Micrococcales</taxon>
        <taxon>Dermatophilaceae</taxon>
        <taxon>Candidatus Phosphoribacter</taxon>
    </lineage>
</organism>
<evidence type="ECO:0000256" key="4">
    <source>
        <dbReference type="ARBA" id="ARBA00022475"/>
    </source>
</evidence>
<feature type="transmembrane region" description="Helical" evidence="8">
    <location>
        <begin position="34"/>
        <end position="58"/>
    </location>
</feature>
<dbReference type="Pfam" id="PF01925">
    <property type="entry name" value="TauE"/>
    <property type="match status" value="1"/>
</dbReference>
<evidence type="ECO:0000313" key="11">
    <source>
        <dbReference type="EMBL" id="MBL0004996.1"/>
    </source>
</evidence>
<evidence type="ECO:0000313" key="10">
    <source>
        <dbReference type="EMBL" id="MBK7271918.1"/>
    </source>
</evidence>
<evidence type="ECO:0000256" key="2">
    <source>
        <dbReference type="ARBA" id="ARBA00009142"/>
    </source>
</evidence>
<comment type="caution">
    <text evidence="9">The sequence shown here is derived from an EMBL/GenBank/DDBJ whole genome shotgun (WGS) entry which is preliminary data.</text>
</comment>
<dbReference type="AlphaFoldDB" id="A0A934X683"/>
<feature type="transmembrane region" description="Helical" evidence="8">
    <location>
        <begin position="95"/>
        <end position="113"/>
    </location>
</feature>
<protein>
    <recommendedName>
        <fullName evidence="8">Probable membrane transporter protein</fullName>
    </recommendedName>
</protein>
<dbReference type="PANTHER" id="PTHR30269:SF37">
    <property type="entry name" value="MEMBRANE TRANSPORTER PROTEIN"/>
    <property type="match status" value="1"/>
</dbReference>
<evidence type="ECO:0000256" key="7">
    <source>
        <dbReference type="ARBA" id="ARBA00023136"/>
    </source>
</evidence>
<dbReference type="InterPro" id="IPR002781">
    <property type="entry name" value="TM_pro_TauE-like"/>
</dbReference>
<dbReference type="PANTHER" id="PTHR30269">
    <property type="entry name" value="TRANSMEMBRANE PROTEIN YFCA"/>
    <property type="match status" value="1"/>
</dbReference>
<proteinExistence type="inferred from homology"/>
<evidence type="ECO:0000313" key="9">
    <source>
        <dbReference type="EMBL" id="MBK6301195.1"/>
    </source>
</evidence>
<feature type="transmembrane region" description="Helical" evidence="8">
    <location>
        <begin position="221"/>
        <end position="239"/>
    </location>
</feature>
<feature type="transmembrane region" description="Helical" evidence="8">
    <location>
        <begin position="161"/>
        <end position="185"/>
    </location>
</feature>
<keyword evidence="5 8" id="KW-0812">Transmembrane</keyword>
<evidence type="ECO:0000256" key="3">
    <source>
        <dbReference type="ARBA" id="ARBA00022448"/>
    </source>
</evidence>
<dbReference type="EMBL" id="JADKGK010000024">
    <property type="protein sequence ID" value="MBL0004996.1"/>
    <property type="molecule type" value="Genomic_DNA"/>
</dbReference>
<evidence type="ECO:0000256" key="1">
    <source>
        <dbReference type="ARBA" id="ARBA00004651"/>
    </source>
</evidence>
<dbReference type="EMBL" id="JADIXZ010000004">
    <property type="protein sequence ID" value="MBK6301195.1"/>
    <property type="molecule type" value="Genomic_DNA"/>
</dbReference>
<gene>
    <name evidence="9" type="ORF">IPF40_09135</name>
    <name evidence="10" type="ORF">IPI13_01700</name>
    <name evidence="11" type="ORF">IPP00_13800</name>
</gene>
<evidence type="ECO:0000313" key="12">
    <source>
        <dbReference type="Proteomes" id="UP000718281"/>
    </source>
</evidence>
<evidence type="ECO:0000256" key="5">
    <source>
        <dbReference type="ARBA" id="ARBA00022692"/>
    </source>
</evidence>
<keyword evidence="3" id="KW-0813">Transport</keyword>
<keyword evidence="4 8" id="KW-1003">Cell membrane</keyword>
<reference evidence="12 13" key="1">
    <citation type="submission" date="2020-10" db="EMBL/GenBank/DDBJ databases">
        <title>Connecting structure to function with the recovery of over 1000 high-quality activated sludge metagenome-assembled genomes encoding full-length rRNA genes using long-read sequencing.</title>
        <authorList>
            <person name="Singleton C.M."/>
            <person name="Petriglieri F."/>
            <person name="Kristensen J.M."/>
            <person name="Kirkegaard R.H."/>
            <person name="Michaelsen T.Y."/>
            <person name="Andersen M.H."/>
            <person name="Karst S.M."/>
            <person name="Dueholm M.S."/>
            <person name="Nielsen P.H."/>
            <person name="Albertsen M."/>
        </authorList>
    </citation>
    <scope>NUCLEOTIDE SEQUENCE [LARGE SCALE GENOMIC DNA]</scope>
    <source>
        <strain evidence="9">AalE_18-Q3-R2-46_BAT3C.188</strain>
        <strain evidence="10">Ega_18-Q3-R5-49_MAXAC.001</strain>
        <strain evidence="11">Ribe_18-Q3-R11-54_MAXAC.001</strain>
    </source>
</reference>
<dbReference type="InterPro" id="IPR052017">
    <property type="entry name" value="TSUP"/>
</dbReference>
<dbReference type="EMBL" id="JADJIB010000001">
    <property type="protein sequence ID" value="MBK7271918.1"/>
    <property type="molecule type" value="Genomic_DNA"/>
</dbReference>
<evidence type="ECO:0000256" key="6">
    <source>
        <dbReference type="ARBA" id="ARBA00022989"/>
    </source>
</evidence>
<dbReference type="GO" id="GO:0005886">
    <property type="term" value="C:plasma membrane"/>
    <property type="evidence" value="ECO:0007669"/>
    <property type="project" value="UniProtKB-SubCell"/>
</dbReference>
<feature type="transmembrane region" description="Helical" evidence="8">
    <location>
        <begin position="70"/>
        <end position="89"/>
    </location>
</feature>
<accession>A0A934X683</accession>
<feature type="transmembrane region" description="Helical" evidence="8">
    <location>
        <begin position="191"/>
        <end position="209"/>
    </location>
</feature>
<keyword evidence="7 8" id="KW-0472">Membrane</keyword>
<dbReference type="Proteomes" id="UP000726105">
    <property type="component" value="Unassembled WGS sequence"/>
</dbReference>